<dbReference type="EMBL" id="SRLO01000533">
    <property type="protein sequence ID" value="TNN52877.1"/>
    <property type="molecule type" value="Genomic_DNA"/>
</dbReference>
<reference evidence="2 3" key="1">
    <citation type="submission" date="2019-03" db="EMBL/GenBank/DDBJ databases">
        <title>First draft genome of Liparis tanakae, snailfish: a comprehensive survey of snailfish specific genes.</title>
        <authorList>
            <person name="Kim W."/>
            <person name="Song I."/>
            <person name="Jeong J.-H."/>
            <person name="Kim D."/>
            <person name="Kim S."/>
            <person name="Ryu S."/>
            <person name="Song J.Y."/>
            <person name="Lee S.K."/>
        </authorList>
    </citation>
    <scope>NUCLEOTIDE SEQUENCE [LARGE SCALE GENOMIC DNA]</scope>
    <source>
        <tissue evidence="2">Muscle</tissue>
    </source>
</reference>
<dbReference type="AlphaFoldDB" id="A0A4Z2GH59"/>
<evidence type="ECO:0000313" key="3">
    <source>
        <dbReference type="Proteomes" id="UP000314294"/>
    </source>
</evidence>
<accession>A0A4Z2GH59</accession>
<dbReference type="Proteomes" id="UP000314294">
    <property type="component" value="Unassembled WGS sequence"/>
</dbReference>
<evidence type="ECO:0000313" key="2">
    <source>
        <dbReference type="EMBL" id="TNN52877.1"/>
    </source>
</evidence>
<keyword evidence="3" id="KW-1185">Reference proteome</keyword>
<evidence type="ECO:0000256" key="1">
    <source>
        <dbReference type="SAM" id="MobiDB-lite"/>
    </source>
</evidence>
<feature type="compositionally biased region" description="Acidic residues" evidence="1">
    <location>
        <begin position="1"/>
        <end position="10"/>
    </location>
</feature>
<gene>
    <name evidence="2" type="ORF">EYF80_036890</name>
</gene>
<sequence>MGGGEEEEEAESLRGMRATSCGRSATRDAGRRPPSLNRGRSRLQAWVMEGRRAPRPALWKALMSASLAEWYSVATCLASWYELGFSTLIHRMEDSCRGTEERHRREARPMSSLPVVALITSRVWSPTVQFTLKLGALPGCRASALLIPGEKDEKIF</sequence>
<name>A0A4Z2GH59_9TELE</name>
<protein>
    <submittedName>
        <fullName evidence="2">Uncharacterized protein</fullName>
    </submittedName>
</protein>
<comment type="caution">
    <text evidence="2">The sequence shown here is derived from an EMBL/GenBank/DDBJ whole genome shotgun (WGS) entry which is preliminary data.</text>
</comment>
<proteinExistence type="predicted"/>
<organism evidence="2 3">
    <name type="scientific">Liparis tanakae</name>
    <name type="common">Tanaka's snailfish</name>
    <dbReference type="NCBI Taxonomy" id="230148"/>
    <lineage>
        <taxon>Eukaryota</taxon>
        <taxon>Metazoa</taxon>
        <taxon>Chordata</taxon>
        <taxon>Craniata</taxon>
        <taxon>Vertebrata</taxon>
        <taxon>Euteleostomi</taxon>
        <taxon>Actinopterygii</taxon>
        <taxon>Neopterygii</taxon>
        <taxon>Teleostei</taxon>
        <taxon>Neoteleostei</taxon>
        <taxon>Acanthomorphata</taxon>
        <taxon>Eupercaria</taxon>
        <taxon>Perciformes</taxon>
        <taxon>Cottioidei</taxon>
        <taxon>Cottales</taxon>
        <taxon>Liparidae</taxon>
        <taxon>Liparis</taxon>
    </lineage>
</organism>
<feature type="region of interest" description="Disordered" evidence="1">
    <location>
        <begin position="1"/>
        <end position="37"/>
    </location>
</feature>